<dbReference type="RefSeq" id="WP_152939748.1">
    <property type="nucleotide sequence ID" value="NZ_CP045488.1"/>
</dbReference>
<keyword evidence="3" id="KW-1185">Reference proteome</keyword>
<evidence type="ECO:0000256" key="1">
    <source>
        <dbReference type="SAM" id="MobiDB-lite"/>
    </source>
</evidence>
<dbReference type="Proteomes" id="UP000326170">
    <property type="component" value="Chromosome"/>
</dbReference>
<gene>
    <name evidence="2" type="ORF">GCU68_05690</name>
</gene>
<dbReference type="OrthoDB" id="197463at2157"/>
<feature type="region of interest" description="Disordered" evidence="1">
    <location>
        <begin position="1"/>
        <end position="23"/>
    </location>
</feature>
<dbReference type="KEGG" id="nas:GCU68_05690"/>
<evidence type="ECO:0000313" key="3">
    <source>
        <dbReference type="Proteomes" id="UP000326170"/>
    </source>
</evidence>
<dbReference type="EMBL" id="CP045488">
    <property type="protein sequence ID" value="QFU82057.1"/>
    <property type="molecule type" value="Genomic_DNA"/>
</dbReference>
<accession>A0A5P9P1T8</accession>
<organism evidence="2 3">
    <name type="scientific">Natronorubrum aibiense</name>
    <dbReference type="NCBI Taxonomy" id="348826"/>
    <lineage>
        <taxon>Archaea</taxon>
        <taxon>Methanobacteriati</taxon>
        <taxon>Methanobacteriota</taxon>
        <taxon>Stenosarchaea group</taxon>
        <taxon>Halobacteria</taxon>
        <taxon>Halobacteriales</taxon>
        <taxon>Natrialbaceae</taxon>
        <taxon>Natronorubrum</taxon>
    </lineage>
</organism>
<protein>
    <submittedName>
        <fullName evidence="2">Uncharacterized protein</fullName>
    </submittedName>
</protein>
<proteinExistence type="predicted"/>
<reference evidence="2 3" key="1">
    <citation type="journal article" date="2007" name="Int. J. Syst. Evol. Microbiol.">
        <title>Natronorubrum sulfidifaciens sp. nov., an extremely haloalkaliphilic archaeon isolated from Aiding salt lake in Xin-Jiang, China.</title>
        <authorList>
            <person name="Cui H.L."/>
            <person name="Tohty D."/>
            <person name="Liu H.C."/>
            <person name="Liu S.J."/>
            <person name="Oren A."/>
            <person name="Zhou P.J."/>
        </authorList>
    </citation>
    <scope>NUCLEOTIDE SEQUENCE [LARGE SCALE GENOMIC DNA]</scope>
    <source>
        <strain evidence="2 3">7-3</strain>
    </source>
</reference>
<dbReference type="InterPro" id="IPR055975">
    <property type="entry name" value="DUF7553"/>
</dbReference>
<name>A0A5P9P1T8_9EURY</name>
<dbReference type="GeneID" id="42300520"/>
<feature type="region of interest" description="Disordered" evidence="1">
    <location>
        <begin position="61"/>
        <end position="89"/>
    </location>
</feature>
<sequence length="89" mass="9957">MTEQLKQAHDDLEAAAKSAADNDVRSDLREAADAFDDYLNSEQDPDYAVLDAHLNTLRQARERASGDTKARLENALETTESYRTDLEQA</sequence>
<dbReference type="Pfam" id="PF24430">
    <property type="entry name" value="DUF7553"/>
    <property type="match status" value="1"/>
</dbReference>
<dbReference type="AlphaFoldDB" id="A0A5P9P1T8"/>
<evidence type="ECO:0000313" key="2">
    <source>
        <dbReference type="EMBL" id="QFU82057.1"/>
    </source>
</evidence>